<reference evidence="3" key="1">
    <citation type="submission" date="2017-05" db="EMBL/GenBank/DDBJ databases">
        <authorList>
            <person name="QRISCLOUD D."/>
        </authorList>
    </citation>
    <scope>NUCLEOTIDE SEQUENCE</scope>
</reference>
<protein>
    <submittedName>
        <fullName evidence="3">U59-Sparatoxin-Hju1d_1</fullName>
    </submittedName>
</protein>
<evidence type="ECO:0000256" key="2">
    <source>
        <dbReference type="SAM" id="SignalP"/>
    </source>
</evidence>
<keyword evidence="2" id="KW-0732">Signal</keyword>
<reference evidence="3" key="2">
    <citation type="submission" date="2019-05" db="EMBL/GenBank/DDBJ databases">
        <title>Unravelling the molecular evolution of spider venoms.</title>
        <authorList>
            <person name="Pineda S."/>
        </authorList>
    </citation>
    <scope>NUCLEOTIDE SEQUENCE</scope>
</reference>
<accession>A0A4Q8K9Z9</accession>
<evidence type="ECO:0000313" key="3">
    <source>
        <dbReference type="EMBL" id="SNX36481.1"/>
    </source>
</evidence>
<dbReference type="AlphaFoldDB" id="A0A4Q8K9Z9"/>
<organism evidence="3">
    <name type="scientific">Heteropoda jugulans</name>
    <dbReference type="NCBI Taxonomy" id="1358901"/>
    <lineage>
        <taxon>Eukaryota</taxon>
        <taxon>Metazoa</taxon>
        <taxon>Ecdysozoa</taxon>
        <taxon>Arthropoda</taxon>
        <taxon>Chelicerata</taxon>
        <taxon>Arachnida</taxon>
        <taxon>Araneae</taxon>
        <taxon>Araneomorphae</taxon>
        <taxon>Entelegynae</taxon>
        <taxon>Dionycha</taxon>
        <taxon>Sparassidae</taxon>
        <taxon>Heteropoda</taxon>
    </lineage>
</organism>
<sequence length="206" mass="22995">MFGFILMTIASASLVRAQDGDIIAPDNKTQCISQMVEWCNGMQYPQQGVGMTMLSITFEDPTGYYRAFCVSDGEGTNCTRNGMPWFSCSPNHTLTYKGTTLTDNSTEVDDDICLTADRAFNDLFVQNLSYNTTSLETEFEKGMESFFEQIAAMQEEIEQIQKTLMKIPFFDPNFWGGSADSVPDSTTMTPSTISPTTDQTNQIEKE</sequence>
<feature type="region of interest" description="Disordered" evidence="1">
    <location>
        <begin position="180"/>
        <end position="206"/>
    </location>
</feature>
<proteinExistence type="predicted"/>
<name>A0A4Q8K9Z9_9ARAC</name>
<dbReference type="EMBL" id="HAHI01000450">
    <property type="protein sequence ID" value="SNX36481.1"/>
    <property type="molecule type" value="Transcribed_RNA"/>
</dbReference>
<feature type="signal peptide" evidence="2">
    <location>
        <begin position="1"/>
        <end position="17"/>
    </location>
</feature>
<feature type="compositionally biased region" description="Low complexity" evidence="1">
    <location>
        <begin position="183"/>
        <end position="197"/>
    </location>
</feature>
<evidence type="ECO:0000256" key="1">
    <source>
        <dbReference type="SAM" id="MobiDB-lite"/>
    </source>
</evidence>
<feature type="chain" id="PRO_5020631408" evidence="2">
    <location>
        <begin position="18"/>
        <end position="206"/>
    </location>
</feature>